<dbReference type="PROSITE" id="PS50005">
    <property type="entry name" value="TPR"/>
    <property type="match status" value="2"/>
</dbReference>
<evidence type="ECO:0000313" key="4">
    <source>
        <dbReference type="EMBL" id="QTD54131.1"/>
    </source>
</evidence>
<reference evidence="4" key="1">
    <citation type="submission" date="2021-03" db="EMBL/GenBank/DDBJ databases">
        <title>Acanthopleuribacteraceae sp. M133.</title>
        <authorList>
            <person name="Wang G."/>
        </authorList>
    </citation>
    <scope>NUCLEOTIDE SEQUENCE</scope>
    <source>
        <strain evidence="4">M133</strain>
    </source>
</reference>
<keyword evidence="5" id="KW-1185">Reference proteome</keyword>
<dbReference type="KEGG" id="scor:J3U87_16925"/>
<dbReference type="RefSeq" id="WP_237384230.1">
    <property type="nucleotide sequence ID" value="NZ_CP071793.1"/>
</dbReference>
<protein>
    <recommendedName>
        <fullName evidence="6">Tetratricopeptide repeat protein</fullName>
    </recommendedName>
</protein>
<organism evidence="4 5">
    <name type="scientific">Sulfidibacter corallicola</name>
    <dbReference type="NCBI Taxonomy" id="2818388"/>
    <lineage>
        <taxon>Bacteria</taxon>
        <taxon>Pseudomonadati</taxon>
        <taxon>Acidobacteriota</taxon>
        <taxon>Holophagae</taxon>
        <taxon>Acanthopleuribacterales</taxon>
        <taxon>Acanthopleuribacteraceae</taxon>
        <taxon>Sulfidibacter</taxon>
    </lineage>
</organism>
<feature type="region of interest" description="Disordered" evidence="3">
    <location>
        <begin position="283"/>
        <end position="324"/>
    </location>
</feature>
<feature type="compositionally biased region" description="Basic and acidic residues" evidence="3">
    <location>
        <begin position="308"/>
        <end position="324"/>
    </location>
</feature>
<dbReference type="SUPFAM" id="SSF48452">
    <property type="entry name" value="TPR-like"/>
    <property type="match status" value="1"/>
</dbReference>
<evidence type="ECO:0000256" key="3">
    <source>
        <dbReference type="SAM" id="MobiDB-lite"/>
    </source>
</evidence>
<dbReference type="Gene3D" id="1.25.40.10">
    <property type="entry name" value="Tetratricopeptide repeat domain"/>
    <property type="match status" value="1"/>
</dbReference>
<keyword evidence="2" id="KW-0175">Coiled coil</keyword>
<dbReference type="InterPro" id="IPR011990">
    <property type="entry name" value="TPR-like_helical_dom_sf"/>
</dbReference>
<sequence>MSHSRNPMPGILPLTVRLLALWLVLGCVPTWTFAYQSREFKTFFREGEELLEAGKHKEALEKFREAFRLENKAQRYRLEGAIFANYLPRYKIALAYEPIDIIEAESWIKKSEEALEEEVIRRQRREAAKYHADKDRILKAAEDQREKLNTRYTLQLQKAESLLSQRKFDQARQAYEALVQLDPNRPDGQVGLGKVDNARQTYLRSLALDAKTAIVDRKFDQAAGIISQIEAADASFAEIPDLKQRLSAGRKAIETAAAAAQAELERKRREAAEAELARIERERKQREAANQTAGNTGQTTASNQTNAADRDRDPNRVREQEVAKQRADLRKALLNTLKPYRRGDPEKALRELQAIRLEGTTESGSYHWLKSLYLLGKHRHSADPDEALLDLARTEMGEVRRLLPNFAPDPAIYPRYVMDFFESVQN</sequence>
<evidence type="ECO:0000256" key="2">
    <source>
        <dbReference type="SAM" id="Coils"/>
    </source>
</evidence>
<feature type="repeat" description="TPR" evidence="1">
    <location>
        <begin position="152"/>
        <end position="185"/>
    </location>
</feature>
<dbReference type="EMBL" id="CP071793">
    <property type="protein sequence ID" value="QTD54131.1"/>
    <property type="molecule type" value="Genomic_DNA"/>
</dbReference>
<evidence type="ECO:0000313" key="5">
    <source>
        <dbReference type="Proteomes" id="UP000663929"/>
    </source>
</evidence>
<name>A0A8A4TY23_SULCO</name>
<keyword evidence="1" id="KW-0802">TPR repeat</keyword>
<dbReference type="Proteomes" id="UP000663929">
    <property type="component" value="Chromosome"/>
</dbReference>
<gene>
    <name evidence="4" type="ORF">J3U87_16925</name>
</gene>
<feature type="repeat" description="TPR" evidence="1">
    <location>
        <begin position="40"/>
        <end position="73"/>
    </location>
</feature>
<accession>A0A8A4TY23</accession>
<dbReference type="InterPro" id="IPR019734">
    <property type="entry name" value="TPR_rpt"/>
</dbReference>
<proteinExistence type="predicted"/>
<dbReference type="AlphaFoldDB" id="A0A8A4TY23"/>
<evidence type="ECO:0000256" key="1">
    <source>
        <dbReference type="PROSITE-ProRule" id="PRU00339"/>
    </source>
</evidence>
<evidence type="ECO:0008006" key="6">
    <source>
        <dbReference type="Google" id="ProtNLM"/>
    </source>
</evidence>
<dbReference type="Pfam" id="PF13181">
    <property type="entry name" value="TPR_8"/>
    <property type="match status" value="1"/>
</dbReference>
<dbReference type="SMART" id="SM00028">
    <property type="entry name" value="TPR"/>
    <property type="match status" value="2"/>
</dbReference>
<feature type="compositionally biased region" description="Polar residues" evidence="3">
    <location>
        <begin position="288"/>
        <end position="307"/>
    </location>
</feature>
<feature type="coiled-coil region" evidence="2">
    <location>
        <begin position="131"/>
        <end position="158"/>
    </location>
</feature>